<name>A0A4Y9SHW9_9BURK</name>
<dbReference type="InterPro" id="IPR016181">
    <property type="entry name" value="Acyl_CoA_acyltransferase"/>
</dbReference>
<organism evidence="2 3">
    <name type="scientific">Zemynaea arenosa</name>
    <dbReference type="NCBI Taxonomy" id="2561931"/>
    <lineage>
        <taxon>Bacteria</taxon>
        <taxon>Pseudomonadati</taxon>
        <taxon>Pseudomonadota</taxon>
        <taxon>Betaproteobacteria</taxon>
        <taxon>Burkholderiales</taxon>
        <taxon>Oxalobacteraceae</taxon>
        <taxon>Telluria group</taxon>
        <taxon>Zemynaea</taxon>
    </lineage>
</organism>
<evidence type="ECO:0000259" key="1">
    <source>
        <dbReference type="Pfam" id="PF13480"/>
    </source>
</evidence>
<evidence type="ECO:0000313" key="2">
    <source>
        <dbReference type="EMBL" id="TFW24872.1"/>
    </source>
</evidence>
<dbReference type="Proteomes" id="UP000298438">
    <property type="component" value="Unassembled WGS sequence"/>
</dbReference>
<dbReference type="AlphaFoldDB" id="A0A4Y9SHW9"/>
<dbReference type="Pfam" id="PF13480">
    <property type="entry name" value="Acetyltransf_6"/>
    <property type="match status" value="1"/>
</dbReference>
<evidence type="ECO:0000313" key="3">
    <source>
        <dbReference type="Proteomes" id="UP000298438"/>
    </source>
</evidence>
<reference evidence="2 3" key="1">
    <citation type="submission" date="2019-03" db="EMBL/GenBank/DDBJ databases">
        <title>Draft Genome Sequence of Massilia arenosa sp. nov., a Novel Massilia Species Isolated from a Sandy-loam Maize Soil.</title>
        <authorList>
            <person name="Raths R."/>
            <person name="Peta V."/>
            <person name="Bucking H."/>
        </authorList>
    </citation>
    <scope>NUCLEOTIDE SEQUENCE [LARGE SCALE GENOMIC DNA]</scope>
    <source>
        <strain evidence="2 3">MC02</strain>
    </source>
</reference>
<dbReference type="GO" id="GO:0016740">
    <property type="term" value="F:transferase activity"/>
    <property type="evidence" value="ECO:0007669"/>
    <property type="project" value="UniProtKB-KW"/>
</dbReference>
<gene>
    <name evidence="2" type="ORF">E4L96_05740</name>
</gene>
<proteinExistence type="predicted"/>
<dbReference type="OrthoDB" id="208468at2"/>
<dbReference type="EMBL" id="SPVF01000081">
    <property type="protein sequence ID" value="TFW24872.1"/>
    <property type="molecule type" value="Genomic_DNA"/>
</dbReference>
<dbReference type="InterPro" id="IPR038740">
    <property type="entry name" value="BioF2-like_GNAT_dom"/>
</dbReference>
<dbReference type="SUPFAM" id="SSF55729">
    <property type="entry name" value="Acyl-CoA N-acyltransferases (Nat)"/>
    <property type="match status" value="1"/>
</dbReference>
<protein>
    <submittedName>
        <fullName evidence="2">GNAT family N-acetyltransferase</fullName>
    </submittedName>
</protein>
<dbReference type="RefSeq" id="WP_135206261.1">
    <property type="nucleotide sequence ID" value="NZ_SPVF01000081.1"/>
</dbReference>
<sequence length="312" mass="35999">MSRWQVRTVPFKFQLSDLTLFSIGLPLQVRAERLSDRTAPVVSITPPVDELQPGSQGFVVRGLPVAQSLPTLDQRDGWLFYVPQEYRHCFIDLTIGYDSYLAKFSSKTRSTITRKVRKWAEHSGGTIDWRTYRAPEDIDAFFDLAVPLSKRTYQDRLLDAGLPDSPAFRDEGRKLAAQNQVRGYILFHEGQPVSYIYCPVEEGVLSYAYVGYHPDYMKLSVGTVLQWLAVEQLYAENTFRIFDFTEGESDHKRLFATDERLCANVFMVRKSLRNQLLVRAHRTMDRFSGWLGDVVERAGLKARIKRLLRFAR</sequence>
<keyword evidence="2" id="KW-0808">Transferase</keyword>
<keyword evidence="3" id="KW-1185">Reference proteome</keyword>
<dbReference type="Gene3D" id="3.40.630.30">
    <property type="match status" value="1"/>
</dbReference>
<feature type="domain" description="BioF2-like acetyltransferase" evidence="1">
    <location>
        <begin position="106"/>
        <end position="253"/>
    </location>
</feature>
<accession>A0A4Y9SHW9</accession>
<comment type="caution">
    <text evidence="2">The sequence shown here is derived from an EMBL/GenBank/DDBJ whole genome shotgun (WGS) entry which is preliminary data.</text>
</comment>